<dbReference type="InterPro" id="IPR001680">
    <property type="entry name" value="WD40_rpt"/>
</dbReference>
<comment type="caution">
    <text evidence="1">The sequence shown here is derived from an EMBL/GenBank/DDBJ whole genome shotgun (WGS) entry which is preliminary data.</text>
</comment>
<accession>A0A8X7XDW8</accession>
<dbReference type="AlphaFoldDB" id="A0A8X7XDW8"/>
<feature type="non-terminal residue" evidence="1">
    <location>
        <position position="1"/>
    </location>
</feature>
<dbReference type="PANTHER" id="PTHR13950">
    <property type="entry name" value="RABCONNECTIN-RELATED"/>
    <property type="match status" value="1"/>
</dbReference>
<sequence>MRQSVASVLSVLRNLPSQNDEMKLDTSANRNCIAVASAHDIQELDISAILATQILTWADDEVDMENKTWWSSSPLVPPSGFGKCCSFLFESFPQCPWMLSKLHLLTFTCHESGATVITYAPKNQLLISGGRKGFICIFDLRLRQLQKTFQAHDSPVKAVAVDPTERHFITGSAEGNMKDTCKPRHSDSLLKSLESPDQSLHCLCKDHSISSKVKISESFFTNRCPTATAQHPVHASIEERRSKNTLLMNVRIS</sequence>
<name>A0A8X7XDW8_POLSE</name>
<evidence type="ECO:0000313" key="1">
    <source>
        <dbReference type="EMBL" id="KAG2466401.1"/>
    </source>
</evidence>
<gene>
    <name evidence="1" type="primary">Dmxl1</name>
    <name evidence="1" type="ORF">GTO96_0020601</name>
</gene>
<dbReference type="EMBL" id="JAATIS010001241">
    <property type="protein sequence ID" value="KAG2466401.1"/>
    <property type="molecule type" value="Genomic_DNA"/>
</dbReference>
<evidence type="ECO:0000313" key="2">
    <source>
        <dbReference type="Proteomes" id="UP000886611"/>
    </source>
</evidence>
<protein>
    <submittedName>
        <fullName evidence="1">DMXL1 protein</fullName>
    </submittedName>
</protein>
<dbReference type="GO" id="GO:0007035">
    <property type="term" value="P:vacuolar acidification"/>
    <property type="evidence" value="ECO:0007669"/>
    <property type="project" value="TreeGrafter"/>
</dbReference>
<proteinExistence type="predicted"/>
<dbReference type="GO" id="GO:0043291">
    <property type="term" value="C:RAVE complex"/>
    <property type="evidence" value="ECO:0007669"/>
    <property type="project" value="TreeGrafter"/>
</dbReference>
<feature type="non-terminal residue" evidence="1">
    <location>
        <position position="253"/>
    </location>
</feature>
<dbReference type="Gene3D" id="2.130.10.10">
    <property type="entry name" value="YVTN repeat-like/Quinoprotein amine dehydrogenase"/>
    <property type="match status" value="1"/>
</dbReference>
<dbReference type="SUPFAM" id="SSF50978">
    <property type="entry name" value="WD40 repeat-like"/>
    <property type="match status" value="1"/>
</dbReference>
<organism evidence="1 2">
    <name type="scientific">Polypterus senegalus</name>
    <name type="common">Senegal bichir</name>
    <dbReference type="NCBI Taxonomy" id="55291"/>
    <lineage>
        <taxon>Eukaryota</taxon>
        <taxon>Metazoa</taxon>
        <taxon>Chordata</taxon>
        <taxon>Craniata</taxon>
        <taxon>Vertebrata</taxon>
        <taxon>Euteleostomi</taxon>
        <taxon>Actinopterygii</taxon>
        <taxon>Polypteriformes</taxon>
        <taxon>Polypteridae</taxon>
        <taxon>Polypterus</taxon>
    </lineage>
</organism>
<dbReference type="Proteomes" id="UP000886611">
    <property type="component" value="Unassembled WGS sequence"/>
</dbReference>
<dbReference type="PANTHER" id="PTHR13950:SF12">
    <property type="entry name" value="DMX-LIKE PROTEIN 1"/>
    <property type="match status" value="1"/>
</dbReference>
<reference evidence="1 2" key="1">
    <citation type="journal article" date="2021" name="Cell">
        <title>Tracing the genetic footprints of vertebrate landing in non-teleost ray-finned fishes.</title>
        <authorList>
            <person name="Bi X."/>
            <person name="Wang K."/>
            <person name="Yang L."/>
            <person name="Pan H."/>
            <person name="Jiang H."/>
            <person name="Wei Q."/>
            <person name="Fang M."/>
            <person name="Yu H."/>
            <person name="Zhu C."/>
            <person name="Cai Y."/>
            <person name="He Y."/>
            <person name="Gan X."/>
            <person name="Zeng H."/>
            <person name="Yu D."/>
            <person name="Zhu Y."/>
            <person name="Jiang H."/>
            <person name="Qiu Q."/>
            <person name="Yang H."/>
            <person name="Zhang Y.E."/>
            <person name="Wang W."/>
            <person name="Zhu M."/>
            <person name="He S."/>
            <person name="Zhang G."/>
        </authorList>
    </citation>
    <scope>NUCLEOTIDE SEQUENCE [LARGE SCALE GENOMIC DNA]</scope>
    <source>
        <strain evidence="1">Bchr_013</strain>
    </source>
</reference>
<dbReference type="Pfam" id="PF00400">
    <property type="entry name" value="WD40"/>
    <property type="match status" value="2"/>
</dbReference>
<dbReference type="SMART" id="SM00320">
    <property type="entry name" value="WD40"/>
    <property type="match status" value="2"/>
</dbReference>
<dbReference type="InterPro" id="IPR052208">
    <property type="entry name" value="DmX-like/RAVE_component"/>
</dbReference>
<dbReference type="InterPro" id="IPR015943">
    <property type="entry name" value="WD40/YVTN_repeat-like_dom_sf"/>
</dbReference>
<dbReference type="InterPro" id="IPR036322">
    <property type="entry name" value="WD40_repeat_dom_sf"/>
</dbReference>
<keyword evidence="2" id="KW-1185">Reference proteome</keyword>